<dbReference type="InterPro" id="IPR010992">
    <property type="entry name" value="IHF-like_DNA-bd_dom_sf"/>
</dbReference>
<comment type="caution">
    <text evidence="3">The sequence shown here is derived from an EMBL/GenBank/DDBJ whole genome shotgun (WGS) entry which is preliminary data.</text>
</comment>
<evidence type="ECO:0000259" key="2">
    <source>
        <dbReference type="Pfam" id="PF14848"/>
    </source>
</evidence>
<dbReference type="Proteomes" id="UP000270205">
    <property type="component" value="Unassembled WGS sequence"/>
</dbReference>
<gene>
    <name evidence="3" type="ORF">NCTC12929_01327</name>
</gene>
<name>A0A7Z8YP94_9FLAO</name>
<dbReference type="Pfam" id="PF14848">
    <property type="entry name" value="HU-DNA_bdg"/>
    <property type="match status" value="1"/>
</dbReference>
<organism evidence="3 4">
    <name type="scientific">Bergeyella zoohelcum</name>
    <dbReference type="NCBI Taxonomy" id="1015"/>
    <lineage>
        <taxon>Bacteria</taxon>
        <taxon>Pseudomonadati</taxon>
        <taxon>Bacteroidota</taxon>
        <taxon>Flavobacteriia</taxon>
        <taxon>Flavobacteriales</taxon>
        <taxon>Weeksellaceae</taxon>
        <taxon>Bergeyella</taxon>
    </lineage>
</organism>
<evidence type="ECO:0000256" key="1">
    <source>
        <dbReference type="ARBA" id="ARBA00023125"/>
    </source>
</evidence>
<dbReference type="InterPro" id="IPR049893">
    <property type="entry name" value="Bvu_2165-like_IHF-HU-DNA_bdg"/>
</dbReference>
<keyword evidence="1" id="KW-0238">DNA-binding</keyword>
<evidence type="ECO:0000313" key="3">
    <source>
        <dbReference type="EMBL" id="VDH04210.1"/>
    </source>
</evidence>
<protein>
    <recommendedName>
        <fullName evidence="2">Bvu-2165-like IHF-HU-like DNA-binding domain-containing protein</fullName>
    </recommendedName>
</protein>
<reference evidence="3 4" key="1">
    <citation type="submission" date="2018-11" db="EMBL/GenBank/DDBJ databases">
        <authorList>
            <consortium name="Pathogen Informatics"/>
        </authorList>
    </citation>
    <scope>NUCLEOTIDE SEQUENCE [LARGE SCALE GENOMIC DNA]</scope>
    <source>
        <strain evidence="3 4">NCTC12929</strain>
    </source>
</reference>
<feature type="domain" description="Bvu-2165-like IHF-HU-like DNA-binding" evidence="2">
    <location>
        <begin position="4"/>
        <end position="65"/>
    </location>
</feature>
<dbReference type="Gene3D" id="4.10.520.10">
    <property type="entry name" value="IHF-like DNA-binding proteins"/>
    <property type="match status" value="1"/>
</dbReference>
<dbReference type="GO" id="GO:0003677">
    <property type="term" value="F:DNA binding"/>
    <property type="evidence" value="ECO:0007669"/>
    <property type="project" value="UniProtKB-KW"/>
</dbReference>
<proteinExistence type="predicted"/>
<dbReference type="RefSeq" id="WP_002661383.1">
    <property type="nucleotide sequence ID" value="NZ_UFTL01000001.1"/>
</dbReference>
<dbReference type="AlphaFoldDB" id="A0A7Z8YP94"/>
<dbReference type="EMBL" id="UYIV01000001">
    <property type="protein sequence ID" value="VDH04210.1"/>
    <property type="molecule type" value="Genomic_DNA"/>
</dbReference>
<sequence>MNQLKAWLIPNLLTENKADFLTISIPSGSMDIREIITEMVKEGMELQPETGKNTIKRFNRKTTKFLA</sequence>
<evidence type="ECO:0000313" key="4">
    <source>
        <dbReference type="Proteomes" id="UP000270205"/>
    </source>
</evidence>
<accession>A0A7Z8YP94</accession>